<proteinExistence type="inferred from homology"/>
<dbReference type="OrthoDB" id="1678695at2759"/>
<evidence type="ECO:0000256" key="7">
    <source>
        <dbReference type="RuleBase" id="RU365085"/>
    </source>
</evidence>
<dbReference type="Proteomes" id="UP000636800">
    <property type="component" value="Chromosome 12"/>
</dbReference>
<gene>
    <name evidence="9" type="ORF">HPP92_023706</name>
</gene>
<evidence type="ECO:0000256" key="8">
    <source>
        <dbReference type="SAM" id="SignalP"/>
    </source>
</evidence>
<evidence type="ECO:0000256" key="2">
    <source>
        <dbReference type="ARBA" id="ARBA00010430"/>
    </source>
</evidence>
<evidence type="ECO:0000256" key="6">
    <source>
        <dbReference type="ARBA" id="ARBA00023136"/>
    </source>
</evidence>
<organism evidence="9 10">
    <name type="scientific">Vanilla planifolia</name>
    <name type="common">Vanilla</name>
    <dbReference type="NCBI Taxonomy" id="51239"/>
    <lineage>
        <taxon>Eukaryota</taxon>
        <taxon>Viridiplantae</taxon>
        <taxon>Streptophyta</taxon>
        <taxon>Embryophyta</taxon>
        <taxon>Tracheophyta</taxon>
        <taxon>Spermatophyta</taxon>
        <taxon>Magnoliopsida</taxon>
        <taxon>Liliopsida</taxon>
        <taxon>Asparagales</taxon>
        <taxon>Orchidaceae</taxon>
        <taxon>Vanilloideae</taxon>
        <taxon>Vanilleae</taxon>
        <taxon>Vanilla</taxon>
    </lineage>
</organism>
<comment type="subunit">
    <text evidence="7">Component of the dolichol-phosphate mannose (DPM) synthase complex.</text>
</comment>
<evidence type="ECO:0000256" key="5">
    <source>
        <dbReference type="ARBA" id="ARBA00022989"/>
    </source>
</evidence>
<dbReference type="GO" id="GO:0005789">
    <property type="term" value="C:endoplasmic reticulum membrane"/>
    <property type="evidence" value="ECO:0007669"/>
    <property type="project" value="UniProtKB-SubCell"/>
</dbReference>
<dbReference type="PANTHER" id="PTHR16433">
    <property type="entry name" value="DOLICHOL-PHOSPHATE MANNOSYLTRANSFERASE SUBUNIT 3"/>
    <property type="match status" value="1"/>
</dbReference>
<reference evidence="9 10" key="1">
    <citation type="journal article" date="2020" name="Nat. Food">
        <title>A phased Vanilla planifolia genome enables genetic improvement of flavour and production.</title>
        <authorList>
            <person name="Hasing T."/>
            <person name="Tang H."/>
            <person name="Brym M."/>
            <person name="Khazi F."/>
            <person name="Huang T."/>
            <person name="Chambers A.H."/>
        </authorList>
    </citation>
    <scope>NUCLEOTIDE SEQUENCE [LARGE SCALE GENOMIC DNA]</scope>
    <source>
        <tissue evidence="9">Leaf</tissue>
    </source>
</reference>
<evidence type="ECO:0000313" key="9">
    <source>
        <dbReference type="EMBL" id="KAG0458549.1"/>
    </source>
</evidence>
<keyword evidence="10" id="KW-1185">Reference proteome</keyword>
<keyword evidence="3 7" id="KW-0812">Transmembrane</keyword>
<protein>
    <recommendedName>
        <fullName evidence="7">Dolichol-phosphate mannosyltransferase subunit 3</fullName>
    </recommendedName>
</protein>
<evidence type="ECO:0000256" key="3">
    <source>
        <dbReference type="ARBA" id="ARBA00022692"/>
    </source>
</evidence>
<comment type="function">
    <text evidence="7">Stabilizer subunit of the dolichol-phosphate mannose (DPM) synthase complex; tethers catalytic subunit to the ER.</text>
</comment>
<dbReference type="UniPathway" id="UPA00378"/>
<feature type="signal peptide" evidence="8">
    <location>
        <begin position="1"/>
        <end position="24"/>
    </location>
</feature>
<comment type="similarity">
    <text evidence="2 7">Belongs to the DPM3 family.</text>
</comment>
<dbReference type="GO" id="GO:0006506">
    <property type="term" value="P:GPI anchor biosynthetic process"/>
    <property type="evidence" value="ECO:0007669"/>
    <property type="project" value="TreeGrafter"/>
</dbReference>
<comment type="pathway">
    <text evidence="7">Protein modification; protein glycosylation.</text>
</comment>
<evidence type="ECO:0000256" key="1">
    <source>
        <dbReference type="ARBA" id="ARBA00004477"/>
    </source>
</evidence>
<evidence type="ECO:0000313" key="10">
    <source>
        <dbReference type="Proteomes" id="UP000636800"/>
    </source>
</evidence>
<keyword evidence="8" id="KW-0732">Signal</keyword>
<comment type="caution">
    <text evidence="9">The sequence shown here is derived from an EMBL/GenBank/DDBJ whole genome shotgun (WGS) entry which is preliminary data.</text>
</comment>
<dbReference type="AlphaFoldDB" id="A0A835PVV9"/>
<dbReference type="InterPro" id="IPR013174">
    <property type="entry name" value="DPM3"/>
</dbReference>
<dbReference type="PANTHER" id="PTHR16433:SF0">
    <property type="entry name" value="DOLICHOL-PHOSPHATE MANNOSYLTRANSFERASE SUBUNIT 3"/>
    <property type="match status" value="1"/>
</dbReference>
<accession>A0A835PVV9</accession>
<keyword evidence="5 7" id="KW-1133">Transmembrane helix</keyword>
<keyword evidence="4 7" id="KW-0256">Endoplasmic reticulum</keyword>
<dbReference type="EMBL" id="JADCNL010000012">
    <property type="protein sequence ID" value="KAG0458549.1"/>
    <property type="molecule type" value="Genomic_DNA"/>
</dbReference>
<feature type="transmembrane region" description="Helical" evidence="7">
    <location>
        <begin position="34"/>
        <end position="58"/>
    </location>
</feature>
<keyword evidence="6 7" id="KW-0472">Membrane</keyword>
<comment type="subcellular location">
    <subcellularLocation>
        <location evidence="1 7">Endoplasmic reticulum membrane</location>
        <topology evidence="1 7">Multi-pass membrane protein</topology>
    </subcellularLocation>
</comment>
<comment type="caution">
    <text evidence="7">Lacks conserved residue(s) required for the propagation of feature annotation.</text>
</comment>
<dbReference type="GO" id="GO:0033185">
    <property type="term" value="C:dolichol-phosphate-mannose synthase complex"/>
    <property type="evidence" value="ECO:0007669"/>
    <property type="project" value="TreeGrafter"/>
</dbReference>
<sequence length="88" mass="9736">MKHFLKLFVLLLAIFAVWIGLLEASVVPQGYALLLPVYMVVVLGCYGILMVGVGLMFFPTCPHEAELLQKDIVEAKEFLKKKGVDVGL</sequence>
<feature type="chain" id="PRO_5032720350" description="Dolichol-phosphate mannosyltransferase subunit 3" evidence="8">
    <location>
        <begin position="25"/>
        <end position="88"/>
    </location>
</feature>
<evidence type="ECO:0000256" key="4">
    <source>
        <dbReference type="ARBA" id="ARBA00022824"/>
    </source>
</evidence>
<dbReference type="Pfam" id="PF08285">
    <property type="entry name" value="DPM3"/>
    <property type="match status" value="1"/>
</dbReference>
<name>A0A835PVV9_VANPL</name>